<dbReference type="GO" id="GO:0005886">
    <property type="term" value="C:plasma membrane"/>
    <property type="evidence" value="ECO:0007669"/>
    <property type="project" value="UniProtKB-SubCell"/>
</dbReference>
<dbReference type="Proteomes" id="UP000063234">
    <property type="component" value="Chromosome"/>
</dbReference>
<evidence type="ECO:0000256" key="3">
    <source>
        <dbReference type="ARBA" id="ARBA00004663"/>
    </source>
</evidence>
<evidence type="ECO:0000256" key="4">
    <source>
        <dbReference type="ARBA" id="ARBA00010561"/>
    </source>
</evidence>
<evidence type="ECO:0000256" key="7">
    <source>
        <dbReference type="ARBA" id="ARBA00022475"/>
    </source>
</evidence>
<dbReference type="OrthoDB" id="9794626at2"/>
<evidence type="ECO:0000256" key="13">
    <source>
        <dbReference type="ARBA" id="ARBA00023136"/>
    </source>
</evidence>
<evidence type="ECO:0000256" key="18">
    <source>
        <dbReference type="ARBA" id="ARBA00049504"/>
    </source>
</evidence>
<proteinExistence type="inferred from homology"/>
<feature type="transmembrane region" description="Helical" evidence="19">
    <location>
        <begin position="101"/>
        <end position="120"/>
    </location>
</feature>
<keyword evidence="21" id="KW-1185">Reference proteome</keyword>
<dbReference type="PANTHER" id="PTHR34148">
    <property type="entry name" value="ADENOSYLCOBINAMIDE-GDP RIBAZOLETRANSFERASE"/>
    <property type="match status" value="1"/>
</dbReference>
<comment type="similarity">
    <text evidence="4 19">Belongs to the CobS family.</text>
</comment>
<comment type="cofactor">
    <cofactor evidence="1 19">
        <name>Mg(2+)</name>
        <dbReference type="ChEBI" id="CHEBI:18420"/>
    </cofactor>
</comment>
<dbReference type="RefSeq" id="WP_068550460.1">
    <property type="nucleotide sequence ID" value="NZ_AP013035.1"/>
</dbReference>
<keyword evidence="8 19" id="KW-0169">Cobalamin biosynthesis</keyword>
<dbReference type="AlphaFoldDB" id="A0A0S3QVK7"/>
<dbReference type="EMBL" id="AP013035">
    <property type="protein sequence ID" value="BAT72358.1"/>
    <property type="molecule type" value="Genomic_DNA"/>
</dbReference>
<evidence type="ECO:0000313" key="20">
    <source>
        <dbReference type="EMBL" id="BAT72358.1"/>
    </source>
</evidence>
<keyword evidence="10 19" id="KW-0812">Transmembrane</keyword>
<dbReference type="Pfam" id="PF02654">
    <property type="entry name" value="CobS"/>
    <property type="match status" value="1"/>
</dbReference>
<evidence type="ECO:0000256" key="17">
    <source>
        <dbReference type="ARBA" id="ARBA00048623"/>
    </source>
</evidence>
<comment type="catalytic activity">
    <reaction evidence="17 19">
        <text>alpha-ribazole + adenosylcob(III)inamide-GDP = adenosylcob(III)alamin + GMP + H(+)</text>
        <dbReference type="Rhea" id="RHEA:16049"/>
        <dbReference type="ChEBI" id="CHEBI:10329"/>
        <dbReference type="ChEBI" id="CHEBI:15378"/>
        <dbReference type="ChEBI" id="CHEBI:18408"/>
        <dbReference type="ChEBI" id="CHEBI:58115"/>
        <dbReference type="ChEBI" id="CHEBI:60487"/>
        <dbReference type="EC" id="2.7.8.26"/>
    </reaction>
</comment>
<evidence type="ECO:0000256" key="15">
    <source>
        <dbReference type="ARBA" id="ARBA00032605"/>
    </source>
</evidence>
<evidence type="ECO:0000256" key="8">
    <source>
        <dbReference type="ARBA" id="ARBA00022573"/>
    </source>
</evidence>
<keyword evidence="12 19" id="KW-1133">Transmembrane helix</keyword>
<feature type="transmembrane region" description="Helical" evidence="19">
    <location>
        <begin position="166"/>
        <end position="195"/>
    </location>
</feature>
<comment type="pathway">
    <text evidence="3 19">Cofactor biosynthesis; adenosylcobalamin biosynthesis; adenosylcobalamin from cob(II)yrinate a,c-diamide: step 7/7.</text>
</comment>
<dbReference type="EC" id="2.7.8.26" evidence="5 19"/>
<accession>A0A0S3QVK7</accession>
<gene>
    <name evidence="19 20" type="primary">cobS</name>
    <name evidence="20" type="ORF">TST_1572</name>
</gene>
<dbReference type="NCBIfam" id="TIGR00317">
    <property type="entry name" value="cobS"/>
    <property type="match status" value="1"/>
</dbReference>
<dbReference type="KEGG" id="ttk:TST_1572"/>
<comment type="function">
    <text evidence="14 19">Joins adenosylcobinamide-GDP and alpha-ribazole to generate adenosylcobalamin (Ado-cobalamin). Also synthesizes adenosylcobalamin 5'-phosphate from adenosylcobinamide-GDP and alpha-ribazole 5'-phosphate.</text>
</comment>
<sequence>MWIDAFKNALSFITIIPAGTWNEHVPLRKVISLFPLVGFVIGIVLFLVGMLFTPISSVFALVVWVLITGAFHLDGLADTCDALAFGRDQEERLGIMKDSHVGTFGVVGIVLVLLFKYATLTEVSPFYWLFPPFLGRYGLVATAYFSESARKEGLGYWVASNTDDSAFWSASFLTFLLSLLGGVKVFFAFLVALLFSRVLSFVFRIKFGGITGDTLGASCELIETVVLAMLAILGG</sequence>
<dbReference type="UniPathway" id="UPA00148">
    <property type="reaction ID" value="UER00238"/>
</dbReference>
<evidence type="ECO:0000256" key="2">
    <source>
        <dbReference type="ARBA" id="ARBA00004651"/>
    </source>
</evidence>
<evidence type="ECO:0000313" key="21">
    <source>
        <dbReference type="Proteomes" id="UP000063234"/>
    </source>
</evidence>
<evidence type="ECO:0000256" key="9">
    <source>
        <dbReference type="ARBA" id="ARBA00022679"/>
    </source>
</evidence>
<comment type="catalytic activity">
    <reaction evidence="18 19">
        <text>alpha-ribazole 5'-phosphate + adenosylcob(III)inamide-GDP = adenosylcob(III)alamin 5'-phosphate + GMP + H(+)</text>
        <dbReference type="Rhea" id="RHEA:23560"/>
        <dbReference type="ChEBI" id="CHEBI:15378"/>
        <dbReference type="ChEBI" id="CHEBI:57918"/>
        <dbReference type="ChEBI" id="CHEBI:58115"/>
        <dbReference type="ChEBI" id="CHEBI:60487"/>
        <dbReference type="ChEBI" id="CHEBI:60493"/>
        <dbReference type="EC" id="2.7.8.26"/>
    </reaction>
</comment>
<evidence type="ECO:0000256" key="19">
    <source>
        <dbReference type="HAMAP-Rule" id="MF_00719"/>
    </source>
</evidence>
<keyword evidence="13 19" id="KW-0472">Membrane</keyword>
<dbReference type="GO" id="GO:0008818">
    <property type="term" value="F:cobalamin 5'-phosphate synthase activity"/>
    <property type="evidence" value="ECO:0007669"/>
    <property type="project" value="UniProtKB-UniRule"/>
</dbReference>
<comment type="subcellular location">
    <subcellularLocation>
        <location evidence="2 19">Cell membrane</location>
        <topology evidence="2 19">Multi-pass membrane protein</topology>
    </subcellularLocation>
</comment>
<keyword evidence="11 19" id="KW-0460">Magnesium</keyword>
<dbReference type="STRING" id="1298851.TST_1572"/>
<feature type="transmembrane region" description="Helical" evidence="19">
    <location>
        <begin position="30"/>
        <end position="52"/>
    </location>
</feature>
<dbReference type="InterPro" id="IPR003805">
    <property type="entry name" value="CobS"/>
</dbReference>
<dbReference type="PANTHER" id="PTHR34148:SF1">
    <property type="entry name" value="ADENOSYLCOBINAMIDE-GDP RIBAZOLETRANSFERASE"/>
    <property type="match status" value="1"/>
</dbReference>
<dbReference type="HAMAP" id="MF_00719">
    <property type="entry name" value="CobS"/>
    <property type="match status" value="1"/>
</dbReference>
<name>A0A0S3QVK7_THET7</name>
<dbReference type="GO" id="GO:0009236">
    <property type="term" value="P:cobalamin biosynthetic process"/>
    <property type="evidence" value="ECO:0007669"/>
    <property type="project" value="UniProtKB-UniRule"/>
</dbReference>
<keyword evidence="7 19" id="KW-1003">Cell membrane</keyword>
<evidence type="ECO:0000256" key="12">
    <source>
        <dbReference type="ARBA" id="ARBA00022989"/>
    </source>
</evidence>
<evidence type="ECO:0000256" key="1">
    <source>
        <dbReference type="ARBA" id="ARBA00001946"/>
    </source>
</evidence>
<feature type="transmembrane region" description="Helical" evidence="19">
    <location>
        <begin position="58"/>
        <end position="80"/>
    </location>
</feature>
<evidence type="ECO:0000256" key="14">
    <source>
        <dbReference type="ARBA" id="ARBA00025228"/>
    </source>
</evidence>
<evidence type="ECO:0000256" key="10">
    <source>
        <dbReference type="ARBA" id="ARBA00022692"/>
    </source>
</evidence>
<evidence type="ECO:0000256" key="11">
    <source>
        <dbReference type="ARBA" id="ARBA00022842"/>
    </source>
</evidence>
<dbReference type="GO" id="GO:0051073">
    <property type="term" value="F:adenosylcobinamide-GDP ribazoletransferase activity"/>
    <property type="evidence" value="ECO:0007669"/>
    <property type="project" value="UniProtKB-UniRule"/>
</dbReference>
<protein>
    <recommendedName>
        <fullName evidence="6 19">Adenosylcobinamide-GDP ribazoletransferase</fullName>
        <ecNumber evidence="5 19">2.7.8.26</ecNumber>
    </recommendedName>
    <alternativeName>
        <fullName evidence="16 19">Cobalamin synthase</fullName>
    </alternativeName>
    <alternativeName>
        <fullName evidence="15 19">Cobalamin-5'-phosphate synthase</fullName>
    </alternativeName>
</protein>
<organism evidence="20 21">
    <name type="scientific">Thermosulfidibacter takaii (strain DSM 17441 / JCM 13301 / NBRC 103674 / ABI70S6)</name>
    <dbReference type="NCBI Taxonomy" id="1298851"/>
    <lineage>
        <taxon>Bacteria</taxon>
        <taxon>Pseudomonadati</taxon>
        <taxon>Thermosulfidibacterota</taxon>
        <taxon>Thermosulfidibacteria</taxon>
        <taxon>Thermosulfidibacterales</taxon>
        <taxon>Thermosulfidibacteraceae</taxon>
    </lineage>
</organism>
<evidence type="ECO:0000256" key="6">
    <source>
        <dbReference type="ARBA" id="ARBA00015850"/>
    </source>
</evidence>
<evidence type="ECO:0000256" key="16">
    <source>
        <dbReference type="ARBA" id="ARBA00032853"/>
    </source>
</evidence>
<keyword evidence="9 19" id="KW-0808">Transferase</keyword>
<dbReference type="PATRIC" id="fig|1298851.3.peg.1646"/>
<evidence type="ECO:0000256" key="5">
    <source>
        <dbReference type="ARBA" id="ARBA00013200"/>
    </source>
</evidence>
<reference evidence="21" key="1">
    <citation type="journal article" date="2018" name="Science">
        <title>A primordial and reversible TCA cycle in a facultatively chemolithoautotrophic thermophile.</title>
        <authorList>
            <person name="Nunoura T."/>
            <person name="Chikaraishi Y."/>
            <person name="Izaki R."/>
            <person name="Suwa T."/>
            <person name="Sato T."/>
            <person name="Harada T."/>
            <person name="Mori K."/>
            <person name="Kato Y."/>
            <person name="Miyazaki M."/>
            <person name="Shimamura S."/>
            <person name="Yanagawa K."/>
            <person name="Shuto A."/>
            <person name="Ohkouchi N."/>
            <person name="Fujita N."/>
            <person name="Takaki Y."/>
            <person name="Atomi H."/>
            <person name="Takai K."/>
        </authorList>
    </citation>
    <scope>NUCLEOTIDE SEQUENCE [LARGE SCALE GENOMIC DNA]</scope>
    <source>
        <strain evidence="21">DSM 17441 / JCM 13301 / NBRC 103674 / ABI70S6</strain>
    </source>
</reference>